<feature type="transmembrane region" description="Helical" evidence="2">
    <location>
        <begin position="7"/>
        <end position="28"/>
    </location>
</feature>
<keyword evidence="4" id="KW-1185">Reference proteome</keyword>
<dbReference type="EMBL" id="CM026424">
    <property type="protein sequence ID" value="KAG0579330.1"/>
    <property type="molecule type" value="Genomic_DNA"/>
</dbReference>
<evidence type="ECO:0000256" key="2">
    <source>
        <dbReference type="SAM" id="Phobius"/>
    </source>
</evidence>
<name>A0A8T0I6M9_CERPU</name>
<evidence type="ECO:0000313" key="4">
    <source>
        <dbReference type="Proteomes" id="UP000822688"/>
    </source>
</evidence>
<keyword evidence="2" id="KW-1133">Transmembrane helix</keyword>
<accession>A0A8T0I6M9</accession>
<evidence type="ECO:0000313" key="3">
    <source>
        <dbReference type="EMBL" id="KAG0579330.1"/>
    </source>
</evidence>
<organism evidence="3 4">
    <name type="scientific">Ceratodon purpureus</name>
    <name type="common">Fire moss</name>
    <name type="synonym">Dicranum purpureum</name>
    <dbReference type="NCBI Taxonomy" id="3225"/>
    <lineage>
        <taxon>Eukaryota</taxon>
        <taxon>Viridiplantae</taxon>
        <taxon>Streptophyta</taxon>
        <taxon>Embryophyta</taxon>
        <taxon>Bryophyta</taxon>
        <taxon>Bryophytina</taxon>
        <taxon>Bryopsida</taxon>
        <taxon>Dicranidae</taxon>
        <taxon>Pseudoditrichales</taxon>
        <taxon>Ditrichaceae</taxon>
        <taxon>Ceratodon</taxon>
    </lineage>
</organism>
<keyword evidence="2" id="KW-0812">Transmembrane</keyword>
<proteinExistence type="predicted"/>
<gene>
    <name evidence="3" type="ORF">KC19_4G091100</name>
</gene>
<dbReference type="Proteomes" id="UP000822688">
    <property type="component" value="Chromosome 4"/>
</dbReference>
<keyword evidence="2" id="KW-0472">Membrane</keyword>
<feature type="transmembrane region" description="Helical" evidence="2">
    <location>
        <begin position="53"/>
        <end position="74"/>
    </location>
</feature>
<comment type="caution">
    <text evidence="3">The sequence shown here is derived from an EMBL/GenBank/DDBJ whole genome shotgun (WGS) entry which is preliminary data.</text>
</comment>
<dbReference type="AlphaFoldDB" id="A0A8T0I6M9"/>
<protein>
    <submittedName>
        <fullName evidence="3">Uncharacterized protein</fullName>
    </submittedName>
</protein>
<evidence type="ECO:0000256" key="1">
    <source>
        <dbReference type="SAM" id="MobiDB-lite"/>
    </source>
</evidence>
<reference evidence="3" key="1">
    <citation type="submission" date="2020-06" db="EMBL/GenBank/DDBJ databases">
        <title>WGS assembly of Ceratodon purpureus strain R40.</title>
        <authorList>
            <person name="Carey S.B."/>
            <person name="Jenkins J."/>
            <person name="Shu S."/>
            <person name="Lovell J.T."/>
            <person name="Sreedasyam A."/>
            <person name="Maumus F."/>
            <person name="Tiley G.P."/>
            <person name="Fernandez-Pozo N."/>
            <person name="Barry K."/>
            <person name="Chen C."/>
            <person name="Wang M."/>
            <person name="Lipzen A."/>
            <person name="Daum C."/>
            <person name="Saski C.A."/>
            <person name="Payton A.C."/>
            <person name="Mcbreen J.C."/>
            <person name="Conrad R.E."/>
            <person name="Kollar L.M."/>
            <person name="Olsson S."/>
            <person name="Huttunen S."/>
            <person name="Landis J.B."/>
            <person name="Wickett N.J."/>
            <person name="Johnson M.G."/>
            <person name="Rensing S.A."/>
            <person name="Grimwood J."/>
            <person name="Schmutz J."/>
            <person name="Mcdaniel S.F."/>
        </authorList>
    </citation>
    <scope>NUCLEOTIDE SEQUENCE</scope>
    <source>
        <strain evidence="3">R40</strain>
    </source>
</reference>
<feature type="region of interest" description="Disordered" evidence="1">
    <location>
        <begin position="96"/>
        <end position="116"/>
    </location>
</feature>
<sequence>MTSCDTYIAMYWITVVVILAVMISDVAARELSGSPMASPNATIVKSQDKVLNWLNITLVPLGVSLIGLCIWGCIKKSDIWRSLTCEHRSASIAPEANEMRSAHELPNNSSHDGSDLEEGIALSERGVDEGPAMTAETLPIPN</sequence>